<evidence type="ECO:0000313" key="12">
    <source>
        <dbReference type="Proteomes" id="UP001498421"/>
    </source>
</evidence>
<dbReference type="PANTHER" id="PTHR47634">
    <property type="entry name" value="PROTEIN KINASE DOMAIN-CONTAINING PROTEIN-RELATED"/>
    <property type="match status" value="1"/>
</dbReference>
<dbReference type="Proteomes" id="UP001498421">
    <property type="component" value="Unassembled WGS sequence"/>
</dbReference>
<keyword evidence="6 9" id="KW-0067">ATP-binding</keyword>
<dbReference type="EMBL" id="JAZAVK010000029">
    <property type="protein sequence ID" value="KAK7429441.1"/>
    <property type="molecule type" value="Genomic_DNA"/>
</dbReference>
<evidence type="ECO:0000259" key="10">
    <source>
        <dbReference type="PROSITE" id="PS50011"/>
    </source>
</evidence>
<evidence type="ECO:0000256" key="5">
    <source>
        <dbReference type="ARBA" id="ARBA00022777"/>
    </source>
</evidence>
<comment type="caution">
    <text evidence="11">The sequence shown here is derived from an EMBL/GenBank/DDBJ whole genome shotgun (WGS) entry which is preliminary data.</text>
</comment>
<dbReference type="Gene3D" id="1.10.510.10">
    <property type="entry name" value="Transferase(Phosphotransferase) domain 1"/>
    <property type="match status" value="1"/>
</dbReference>
<evidence type="ECO:0000256" key="1">
    <source>
        <dbReference type="ARBA" id="ARBA00012513"/>
    </source>
</evidence>
<feature type="binding site" evidence="9">
    <location>
        <position position="91"/>
    </location>
    <ligand>
        <name>ATP</name>
        <dbReference type="ChEBI" id="CHEBI:30616"/>
    </ligand>
</feature>
<dbReference type="Pfam" id="PF00069">
    <property type="entry name" value="Pkinase"/>
    <property type="match status" value="1"/>
</dbReference>
<dbReference type="InterPro" id="IPR051334">
    <property type="entry name" value="SRPK"/>
</dbReference>
<comment type="catalytic activity">
    <reaction evidence="8">
        <text>L-seryl-[protein] + ATP = O-phospho-L-seryl-[protein] + ADP + H(+)</text>
        <dbReference type="Rhea" id="RHEA:17989"/>
        <dbReference type="Rhea" id="RHEA-COMP:9863"/>
        <dbReference type="Rhea" id="RHEA-COMP:11604"/>
        <dbReference type="ChEBI" id="CHEBI:15378"/>
        <dbReference type="ChEBI" id="CHEBI:29999"/>
        <dbReference type="ChEBI" id="CHEBI:30616"/>
        <dbReference type="ChEBI" id="CHEBI:83421"/>
        <dbReference type="ChEBI" id="CHEBI:456216"/>
        <dbReference type="EC" id="2.7.11.1"/>
    </reaction>
</comment>
<keyword evidence="5" id="KW-0418">Kinase</keyword>
<sequence length="296" mass="33850">MAFVLKWARGLTRRAPLVPLRFPTSGFKVVPDSVLLEEQHFDEFKAGHYYPMNIGDVLVSKYQVIGKLGFGTTSTVWLARNLRSHDYVALKVYTQDQRNRDEFRFLDIISKANPSHPGYPNVRTALDIFELSRSGRDHYCLVQRPMWDSWKDLLRRNSSGCFSEPLLKAGLRHLFTALDYLHSECKLVHTGKYLKADNILQDIADQSILEAFTQTEFASPSARKFVGDLVVYESRTFDLPRKFGGPVLSDFGAAVRGDLKRNHDAQPAVYRSPEVMLKTEWSYPVDIWNVGVMDGR</sequence>
<dbReference type="SMART" id="SM00220">
    <property type="entry name" value="S_TKc"/>
    <property type="match status" value="1"/>
</dbReference>
<evidence type="ECO:0000313" key="11">
    <source>
        <dbReference type="EMBL" id="KAK7429441.1"/>
    </source>
</evidence>
<dbReference type="SUPFAM" id="SSF56112">
    <property type="entry name" value="Protein kinase-like (PK-like)"/>
    <property type="match status" value="1"/>
</dbReference>
<keyword evidence="4 9" id="KW-0547">Nucleotide-binding</keyword>
<comment type="catalytic activity">
    <reaction evidence="7">
        <text>L-threonyl-[protein] + ATP = O-phospho-L-threonyl-[protein] + ADP + H(+)</text>
        <dbReference type="Rhea" id="RHEA:46608"/>
        <dbReference type="Rhea" id="RHEA-COMP:11060"/>
        <dbReference type="Rhea" id="RHEA-COMP:11605"/>
        <dbReference type="ChEBI" id="CHEBI:15378"/>
        <dbReference type="ChEBI" id="CHEBI:30013"/>
        <dbReference type="ChEBI" id="CHEBI:30616"/>
        <dbReference type="ChEBI" id="CHEBI:61977"/>
        <dbReference type="ChEBI" id="CHEBI:456216"/>
        <dbReference type="EC" id="2.7.11.1"/>
    </reaction>
</comment>
<evidence type="ECO:0000256" key="7">
    <source>
        <dbReference type="ARBA" id="ARBA00047899"/>
    </source>
</evidence>
<feature type="domain" description="Protein kinase" evidence="10">
    <location>
        <begin position="62"/>
        <end position="296"/>
    </location>
</feature>
<gene>
    <name evidence="11" type="ORF">QQZ08_004033</name>
</gene>
<evidence type="ECO:0000256" key="3">
    <source>
        <dbReference type="ARBA" id="ARBA00022679"/>
    </source>
</evidence>
<evidence type="ECO:0000256" key="4">
    <source>
        <dbReference type="ARBA" id="ARBA00022741"/>
    </source>
</evidence>
<reference evidence="11 12" key="1">
    <citation type="journal article" date="2025" name="Microbiol. Resour. Announc.">
        <title>Draft genome sequences for Neonectria magnoliae and Neonectria punicea, canker pathogens of Liriodendron tulipifera and Acer saccharum in West Virginia.</title>
        <authorList>
            <person name="Petronek H.M."/>
            <person name="Kasson M.T."/>
            <person name="Metheny A.M."/>
            <person name="Stauder C.M."/>
            <person name="Lovett B."/>
            <person name="Lynch S.C."/>
            <person name="Garnas J.R."/>
            <person name="Kasson L.R."/>
            <person name="Stajich J.E."/>
        </authorList>
    </citation>
    <scope>NUCLEOTIDE SEQUENCE [LARGE SCALE GENOMIC DNA]</scope>
    <source>
        <strain evidence="11 12">NRRL 64651</strain>
    </source>
</reference>
<dbReference type="EC" id="2.7.11.1" evidence="1"/>
<evidence type="ECO:0000256" key="9">
    <source>
        <dbReference type="PROSITE-ProRule" id="PRU10141"/>
    </source>
</evidence>
<keyword evidence="2" id="KW-0723">Serine/threonine-protein kinase</keyword>
<evidence type="ECO:0000256" key="6">
    <source>
        <dbReference type="ARBA" id="ARBA00022840"/>
    </source>
</evidence>
<dbReference type="InterPro" id="IPR000719">
    <property type="entry name" value="Prot_kinase_dom"/>
</dbReference>
<organism evidence="11 12">
    <name type="scientific">Neonectria magnoliae</name>
    <dbReference type="NCBI Taxonomy" id="2732573"/>
    <lineage>
        <taxon>Eukaryota</taxon>
        <taxon>Fungi</taxon>
        <taxon>Dikarya</taxon>
        <taxon>Ascomycota</taxon>
        <taxon>Pezizomycotina</taxon>
        <taxon>Sordariomycetes</taxon>
        <taxon>Hypocreomycetidae</taxon>
        <taxon>Hypocreales</taxon>
        <taxon>Nectriaceae</taxon>
        <taxon>Neonectria</taxon>
    </lineage>
</organism>
<proteinExistence type="predicted"/>
<keyword evidence="3" id="KW-0808">Transferase</keyword>
<dbReference type="InterPro" id="IPR017441">
    <property type="entry name" value="Protein_kinase_ATP_BS"/>
</dbReference>
<dbReference type="PROSITE" id="PS00107">
    <property type="entry name" value="PROTEIN_KINASE_ATP"/>
    <property type="match status" value="1"/>
</dbReference>
<evidence type="ECO:0000256" key="8">
    <source>
        <dbReference type="ARBA" id="ARBA00048679"/>
    </source>
</evidence>
<dbReference type="InterPro" id="IPR011009">
    <property type="entry name" value="Kinase-like_dom_sf"/>
</dbReference>
<dbReference type="PANTHER" id="PTHR47634:SF9">
    <property type="entry name" value="PROTEIN KINASE DOMAIN-CONTAINING PROTEIN-RELATED"/>
    <property type="match status" value="1"/>
</dbReference>
<keyword evidence="12" id="KW-1185">Reference proteome</keyword>
<name>A0ABR1I800_9HYPO</name>
<evidence type="ECO:0000256" key="2">
    <source>
        <dbReference type="ARBA" id="ARBA00022527"/>
    </source>
</evidence>
<dbReference type="PROSITE" id="PS50011">
    <property type="entry name" value="PROTEIN_KINASE_DOM"/>
    <property type="match status" value="1"/>
</dbReference>
<protein>
    <recommendedName>
        <fullName evidence="1">non-specific serine/threonine protein kinase</fullName>
        <ecNumber evidence="1">2.7.11.1</ecNumber>
    </recommendedName>
</protein>
<dbReference type="Gene3D" id="3.30.200.20">
    <property type="entry name" value="Phosphorylase Kinase, domain 1"/>
    <property type="match status" value="1"/>
</dbReference>
<accession>A0ABR1I800</accession>